<feature type="signal peptide" evidence="2">
    <location>
        <begin position="1"/>
        <end position="25"/>
    </location>
</feature>
<dbReference type="PANTHER" id="PTHR36842:SF1">
    <property type="entry name" value="PROTEIN TOLB"/>
    <property type="match status" value="1"/>
</dbReference>
<evidence type="ECO:0000313" key="4">
    <source>
        <dbReference type="Proteomes" id="UP001285921"/>
    </source>
</evidence>
<accession>A0ABQ6NSW1</accession>
<sequence length="416" mass="46032">MIKKLTALIMAAVLGSSLLALTSVAAEGEREALQAAFIRTNNLWLAVDEVQKPLTKEEYIRSPQWSKDGKWMTFLRDENRPEVWTYEAATGGMRRLGEGSNAKWAPNDNRLAILSGRTLSVMSADRPSDHSQDRIMDNAGEFSWLPDGSGLLASTAAELLPEGGWAPIELYVLKPDGAGGAWSKQLFYRLPAQSDDFFAIQTSPFKWSPDGKWIAFIAKPTASLSSDANTLILLSSDGRSFVKAGQMLGYANWFQWAPSRGQLAFIEGTGREATSNKKLTILEDILSVKKRVLTPRGYADNDFTWDRDEAIIVSRRKEAAWSGDEEDRTLPLLAKVNLRTGQSKNVTRGIEGYGDYAPTIMKNGMIAFVQSGQGSAEVKLIKPGARRSLSWITKLTVAEDYYGRANWSDMIGYLNK</sequence>
<dbReference type="RefSeq" id="WP_317981907.1">
    <property type="nucleotide sequence ID" value="NZ_BTCL01000026.1"/>
</dbReference>
<dbReference type="InterPro" id="IPR011042">
    <property type="entry name" value="6-blade_b-propeller_TolB-like"/>
</dbReference>
<dbReference type="SUPFAM" id="SSF82171">
    <property type="entry name" value="DPP6 N-terminal domain-like"/>
    <property type="match status" value="1"/>
</dbReference>
<evidence type="ECO:0000313" key="3">
    <source>
        <dbReference type="EMBL" id="GMK48181.1"/>
    </source>
</evidence>
<proteinExistence type="inferred from homology"/>
<keyword evidence="2" id="KW-0732">Signal</keyword>
<dbReference type="Proteomes" id="UP001285921">
    <property type="component" value="Unassembled WGS sequence"/>
</dbReference>
<dbReference type="PANTHER" id="PTHR36842">
    <property type="entry name" value="PROTEIN TOLB HOMOLOG"/>
    <property type="match status" value="1"/>
</dbReference>
<dbReference type="EMBL" id="BTCL01000026">
    <property type="protein sequence ID" value="GMK48181.1"/>
    <property type="molecule type" value="Genomic_DNA"/>
</dbReference>
<dbReference type="InterPro" id="IPR011659">
    <property type="entry name" value="WD40"/>
</dbReference>
<name>A0ABQ6NSW1_9BACL</name>
<comment type="caution">
    <text evidence="3">The sequence shown here is derived from an EMBL/GenBank/DDBJ whole genome shotgun (WGS) entry which is preliminary data.</text>
</comment>
<gene>
    <name evidence="3" type="ORF">PghCCS26_53110</name>
</gene>
<keyword evidence="4" id="KW-1185">Reference proteome</keyword>
<evidence type="ECO:0000256" key="1">
    <source>
        <dbReference type="ARBA" id="ARBA00009820"/>
    </source>
</evidence>
<comment type="similarity">
    <text evidence="1">Belongs to the TolB family.</text>
</comment>
<dbReference type="Gene3D" id="2.120.10.30">
    <property type="entry name" value="TolB, C-terminal domain"/>
    <property type="match status" value="2"/>
</dbReference>
<reference evidence="3 4" key="1">
    <citation type="submission" date="2023-05" db="EMBL/GenBank/DDBJ databases">
        <title>Draft genome of Paenibacillus sp. CCS26.</title>
        <authorList>
            <person name="Akita H."/>
            <person name="Shinto Y."/>
            <person name="Kimura Z."/>
        </authorList>
    </citation>
    <scope>NUCLEOTIDE SEQUENCE [LARGE SCALE GENOMIC DNA]</scope>
    <source>
        <strain evidence="3 4">CCS26</strain>
    </source>
</reference>
<evidence type="ECO:0000256" key="2">
    <source>
        <dbReference type="SAM" id="SignalP"/>
    </source>
</evidence>
<dbReference type="Pfam" id="PF07676">
    <property type="entry name" value="PD40"/>
    <property type="match status" value="2"/>
</dbReference>
<protein>
    <submittedName>
        <fullName evidence="3">Translocation protein TolB</fullName>
    </submittedName>
</protein>
<feature type="chain" id="PRO_5045205659" evidence="2">
    <location>
        <begin position="26"/>
        <end position="416"/>
    </location>
</feature>
<organism evidence="3 4">
    <name type="scientific">Paenibacillus glycanilyticus</name>
    <dbReference type="NCBI Taxonomy" id="126569"/>
    <lineage>
        <taxon>Bacteria</taxon>
        <taxon>Bacillati</taxon>
        <taxon>Bacillota</taxon>
        <taxon>Bacilli</taxon>
        <taxon>Bacillales</taxon>
        <taxon>Paenibacillaceae</taxon>
        <taxon>Paenibacillus</taxon>
    </lineage>
</organism>